<evidence type="ECO:0000256" key="2">
    <source>
        <dbReference type="SAM" id="Phobius"/>
    </source>
</evidence>
<keyword evidence="4" id="KW-1185">Reference proteome</keyword>
<keyword evidence="2" id="KW-0812">Transmembrane</keyword>
<reference evidence="3" key="1">
    <citation type="submission" date="2022-12" db="EMBL/GenBank/DDBJ databases">
        <authorList>
            <person name="Petersen C."/>
        </authorList>
    </citation>
    <scope>NUCLEOTIDE SEQUENCE</scope>
    <source>
        <strain evidence="3">IBT 21472</strain>
    </source>
</reference>
<comment type="caution">
    <text evidence="3">The sequence shown here is derived from an EMBL/GenBank/DDBJ whole genome shotgun (WGS) entry which is preliminary data.</text>
</comment>
<protein>
    <submittedName>
        <fullName evidence="3">Uncharacterized protein</fullName>
    </submittedName>
</protein>
<evidence type="ECO:0000313" key="3">
    <source>
        <dbReference type="EMBL" id="KAJ5311047.1"/>
    </source>
</evidence>
<feature type="compositionally biased region" description="Basic and acidic residues" evidence="1">
    <location>
        <begin position="132"/>
        <end position="151"/>
    </location>
</feature>
<evidence type="ECO:0000256" key="1">
    <source>
        <dbReference type="SAM" id="MobiDB-lite"/>
    </source>
</evidence>
<dbReference type="Proteomes" id="UP001147746">
    <property type="component" value="Unassembled WGS sequence"/>
</dbReference>
<proteinExistence type="predicted"/>
<feature type="region of interest" description="Disordered" evidence="1">
    <location>
        <begin position="70"/>
        <end position="151"/>
    </location>
</feature>
<evidence type="ECO:0000313" key="4">
    <source>
        <dbReference type="Proteomes" id="UP001147746"/>
    </source>
</evidence>
<keyword evidence="2" id="KW-1133">Transmembrane helix</keyword>
<feature type="compositionally biased region" description="Basic and acidic residues" evidence="1">
    <location>
        <begin position="79"/>
        <end position="90"/>
    </location>
</feature>
<organism evidence="3 4">
    <name type="scientific">Penicillium atrosanguineum</name>
    <dbReference type="NCBI Taxonomy" id="1132637"/>
    <lineage>
        <taxon>Eukaryota</taxon>
        <taxon>Fungi</taxon>
        <taxon>Dikarya</taxon>
        <taxon>Ascomycota</taxon>
        <taxon>Pezizomycotina</taxon>
        <taxon>Eurotiomycetes</taxon>
        <taxon>Eurotiomycetidae</taxon>
        <taxon>Eurotiales</taxon>
        <taxon>Aspergillaceae</taxon>
        <taxon>Penicillium</taxon>
    </lineage>
</organism>
<feature type="transmembrane region" description="Helical" evidence="2">
    <location>
        <begin position="23"/>
        <end position="47"/>
    </location>
</feature>
<gene>
    <name evidence="3" type="ORF">N7476_006907</name>
</gene>
<keyword evidence="2" id="KW-0472">Membrane</keyword>
<dbReference type="AlphaFoldDB" id="A0A9W9HD51"/>
<accession>A0A9W9HD51</accession>
<dbReference type="OrthoDB" id="10361911at2759"/>
<reference evidence="3" key="2">
    <citation type="journal article" date="2023" name="IMA Fungus">
        <title>Comparative genomic study of the Penicillium genus elucidates a diverse pangenome and 15 lateral gene transfer events.</title>
        <authorList>
            <person name="Petersen C."/>
            <person name="Sorensen T."/>
            <person name="Nielsen M.R."/>
            <person name="Sondergaard T.E."/>
            <person name="Sorensen J.L."/>
            <person name="Fitzpatrick D.A."/>
            <person name="Frisvad J.C."/>
            <person name="Nielsen K.L."/>
        </authorList>
    </citation>
    <scope>NUCLEOTIDE SEQUENCE</scope>
    <source>
        <strain evidence="3">IBT 21472</strain>
    </source>
</reference>
<sequence length="151" mass="16851">MKLSEAWSLVTRDDDDHKPTSNVLLYGVPAIITCVIVVVAVSVCVFLHFRGRKRLLRDDPNDIPISTRRRAFAAGNNRRTMDSPYDHRPPMNDSPYVRGATSAGHEPGAASKDDYGDLYELPSYQSSQATLKHSDSDKRNLTGNDKSAEFR</sequence>
<name>A0A9W9HD51_9EURO</name>
<dbReference type="EMBL" id="JAPZBO010000007">
    <property type="protein sequence ID" value="KAJ5311047.1"/>
    <property type="molecule type" value="Genomic_DNA"/>
</dbReference>